<evidence type="ECO:0000256" key="1">
    <source>
        <dbReference type="ARBA" id="ARBA00023015"/>
    </source>
</evidence>
<accession>A0ABW5GTD7</accession>
<dbReference type="PANTHER" id="PTHR43132:SF8">
    <property type="entry name" value="HTH-TYPE TRANSCRIPTIONAL REGULATOR KMTR"/>
    <property type="match status" value="1"/>
</dbReference>
<dbReference type="SUPFAM" id="SSF46785">
    <property type="entry name" value="Winged helix' DNA-binding domain"/>
    <property type="match status" value="1"/>
</dbReference>
<evidence type="ECO:0000313" key="6">
    <source>
        <dbReference type="Proteomes" id="UP001597419"/>
    </source>
</evidence>
<comment type="caution">
    <text evidence="5">The sequence shown here is derived from an EMBL/GenBank/DDBJ whole genome shotgun (WGS) entry which is preliminary data.</text>
</comment>
<dbReference type="PRINTS" id="PR00778">
    <property type="entry name" value="HTHARSR"/>
</dbReference>
<protein>
    <submittedName>
        <fullName evidence="5">ArsR/SmtB family transcription factor</fullName>
    </submittedName>
</protein>
<evidence type="ECO:0000256" key="3">
    <source>
        <dbReference type="ARBA" id="ARBA00023163"/>
    </source>
</evidence>
<dbReference type="Gene3D" id="1.10.10.10">
    <property type="entry name" value="Winged helix-like DNA-binding domain superfamily/Winged helix DNA-binding domain"/>
    <property type="match status" value="1"/>
</dbReference>
<keyword evidence="6" id="KW-1185">Reference proteome</keyword>
<dbReference type="Pfam" id="PF01022">
    <property type="entry name" value="HTH_5"/>
    <property type="match status" value="1"/>
</dbReference>
<name>A0ABW5GTD7_9PSEU</name>
<dbReference type="RefSeq" id="WP_345407626.1">
    <property type="nucleotide sequence ID" value="NZ_BAABHG010000023.1"/>
</dbReference>
<evidence type="ECO:0000256" key="2">
    <source>
        <dbReference type="ARBA" id="ARBA00023125"/>
    </source>
</evidence>
<evidence type="ECO:0000313" key="5">
    <source>
        <dbReference type="EMBL" id="MFD2464104.1"/>
    </source>
</evidence>
<feature type="domain" description="HTH arsR-type" evidence="4">
    <location>
        <begin position="238"/>
        <end position="312"/>
    </location>
</feature>
<keyword evidence="3" id="KW-0804">Transcription</keyword>
<dbReference type="Proteomes" id="UP001597419">
    <property type="component" value="Unassembled WGS sequence"/>
</dbReference>
<dbReference type="InterPro" id="IPR036388">
    <property type="entry name" value="WH-like_DNA-bd_sf"/>
</dbReference>
<reference evidence="6" key="1">
    <citation type="journal article" date="2019" name="Int. J. Syst. Evol. Microbiol.">
        <title>The Global Catalogue of Microorganisms (GCM) 10K type strain sequencing project: providing services to taxonomists for standard genome sequencing and annotation.</title>
        <authorList>
            <consortium name="The Broad Institute Genomics Platform"/>
            <consortium name="The Broad Institute Genome Sequencing Center for Infectious Disease"/>
            <person name="Wu L."/>
            <person name="Ma J."/>
        </authorList>
    </citation>
    <scope>NUCLEOTIDE SEQUENCE [LARGE SCALE GENOMIC DNA]</scope>
    <source>
        <strain evidence="6">CGMCC 4.7643</strain>
    </source>
</reference>
<dbReference type="InterPro" id="IPR011991">
    <property type="entry name" value="ArsR-like_HTH"/>
</dbReference>
<dbReference type="PANTHER" id="PTHR43132">
    <property type="entry name" value="ARSENICAL RESISTANCE OPERON REPRESSOR ARSR-RELATED"/>
    <property type="match status" value="1"/>
</dbReference>
<dbReference type="InterPro" id="IPR001845">
    <property type="entry name" value="HTH_ArsR_DNA-bd_dom"/>
</dbReference>
<dbReference type="SMART" id="SM00418">
    <property type="entry name" value="HTH_ARSR"/>
    <property type="match status" value="1"/>
</dbReference>
<evidence type="ECO:0000259" key="4">
    <source>
        <dbReference type="SMART" id="SM00418"/>
    </source>
</evidence>
<proteinExistence type="predicted"/>
<dbReference type="InterPro" id="IPR036390">
    <property type="entry name" value="WH_DNA-bd_sf"/>
</dbReference>
<keyword evidence="1" id="KW-0805">Transcription regulation</keyword>
<dbReference type="EMBL" id="JBHUKU010000024">
    <property type="protein sequence ID" value="MFD2464104.1"/>
    <property type="molecule type" value="Genomic_DNA"/>
</dbReference>
<dbReference type="CDD" id="cd00090">
    <property type="entry name" value="HTH_ARSR"/>
    <property type="match status" value="1"/>
</dbReference>
<dbReference type="InterPro" id="IPR051011">
    <property type="entry name" value="Metal_resp_trans_reg"/>
</dbReference>
<keyword evidence="2" id="KW-0238">DNA-binding</keyword>
<sequence length="326" mass="35532">MLRIHLSDTDLATVRFAENPAPLLDSVLALSERLRDSHPGRYRELPAEIGPLLPMVGPLARGPLFLDPLVADAEHGFALVDATPRAILRSELARIWPPGREIPLWVRNLADGGAEERGLVNRALRAWHRLEILPRRERLHAGFRDGIASRAMTFHELDTAAAFSSLHRGLRYHDGVLTIPHPNEIDVTPRGAGIELMPSPVWSGRPLFMTPWRDTDRHVLIYPVRDSPGTVGRRPAGALARLLGPTRAAVLCALRRPRTTGDLARLAGISAPSVSQHTAALRDAGLVRSTRTGRSVRHELTPLGAALLTTNPGQAADPGQDASVSR</sequence>
<organism evidence="5 6">
    <name type="scientific">Amycolatopsis samaneae</name>
    <dbReference type="NCBI Taxonomy" id="664691"/>
    <lineage>
        <taxon>Bacteria</taxon>
        <taxon>Bacillati</taxon>
        <taxon>Actinomycetota</taxon>
        <taxon>Actinomycetes</taxon>
        <taxon>Pseudonocardiales</taxon>
        <taxon>Pseudonocardiaceae</taxon>
        <taxon>Amycolatopsis</taxon>
    </lineage>
</organism>
<gene>
    <name evidence="5" type="ORF">ACFSYJ_36185</name>
</gene>